<organism evidence="1 2">
    <name type="scientific">Stigmatella aurantiaca (strain DW4/3-1)</name>
    <dbReference type="NCBI Taxonomy" id="378806"/>
    <lineage>
        <taxon>Bacteria</taxon>
        <taxon>Pseudomonadati</taxon>
        <taxon>Myxococcota</taxon>
        <taxon>Myxococcia</taxon>
        <taxon>Myxococcales</taxon>
        <taxon>Cystobacterineae</taxon>
        <taxon>Archangiaceae</taxon>
        <taxon>Stigmatella</taxon>
    </lineage>
</organism>
<accession>Q09D90</accession>
<reference evidence="1 2" key="1">
    <citation type="submission" date="2006-04" db="EMBL/GenBank/DDBJ databases">
        <authorList>
            <person name="Nierman W.C."/>
        </authorList>
    </citation>
    <scope>NUCLEOTIDE SEQUENCE [LARGE SCALE GENOMIC DNA]</scope>
    <source>
        <strain evidence="1 2">DW4/3-1</strain>
    </source>
</reference>
<evidence type="ECO:0000313" key="2">
    <source>
        <dbReference type="Proteomes" id="UP000032702"/>
    </source>
</evidence>
<proteinExistence type="predicted"/>
<name>Q09D90_STIAD</name>
<dbReference type="EMBL" id="AAMD01000004">
    <property type="protein sequence ID" value="EAU69656.1"/>
    <property type="molecule type" value="Genomic_DNA"/>
</dbReference>
<protein>
    <submittedName>
        <fullName evidence="1">Uncharacterized protein</fullName>
    </submittedName>
</protein>
<evidence type="ECO:0000313" key="1">
    <source>
        <dbReference type="EMBL" id="EAU69656.1"/>
    </source>
</evidence>
<gene>
    <name evidence="1" type="ORF">STIAU_2995</name>
</gene>
<dbReference type="AlphaFoldDB" id="Q09D90"/>
<dbReference type="Proteomes" id="UP000032702">
    <property type="component" value="Unassembled WGS sequence"/>
</dbReference>
<comment type="caution">
    <text evidence="1">The sequence shown here is derived from an EMBL/GenBank/DDBJ whole genome shotgun (WGS) entry which is preliminary data.</text>
</comment>
<sequence length="40" mass="4570">MLPWHSMDEVLKVARAFLEPVLRGERGTWTKGARSWSTVA</sequence>